<name>A0A641ATJ6_9ACTN</name>
<dbReference type="PANTHER" id="PTHR47837">
    <property type="entry name" value="GTP PYROPHOSPHOKINASE YJBM"/>
    <property type="match status" value="1"/>
</dbReference>
<dbReference type="CDD" id="cd05399">
    <property type="entry name" value="NT_Rel-Spo_like"/>
    <property type="match status" value="1"/>
</dbReference>
<dbReference type="AlphaFoldDB" id="A0A641ATJ6"/>
<feature type="domain" description="RelA/SpoT" evidence="1">
    <location>
        <begin position="74"/>
        <end position="186"/>
    </location>
</feature>
<dbReference type="OrthoDB" id="9789634at2"/>
<dbReference type="InterPro" id="IPR007685">
    <property type="entry name" value="RelA_SpoT"/>
</dbReference>
<evidence type="ECO:0000313" key="3">
    <source>
        <dbReference type="Proteomes" id="UP001515100"/>
    </source>
</evidence>
<sequence>MPDETKSALPCSRSALDQLGHRLAIGEEDDPRDLELLRSVLAAYDDVLAQTEERIRSVLDGFTSSGGPALGLTTRVKTTGTIREKLQREHGMGLKGMQDVAGVRVTGALSRRQQNELAAAIQQEFSDAAKAPRLSDRRVHPSAGYRALHVIVFPRHLPVEVQIRTVEQDAWAQLIEKLGDVWGRGIRYGEQPTNTEQEALRDMSRGDLLEILMRFSDGIEDLSVSEFEDEELADRLADHQRRLTNVDDELGKNMEDRDTMNEIEAITADIAVRMAKRDQMRQETQELLERLARLAAGWETE</sequence>
<evidence type="ECO:0000313" key="2">
    <source>
        <dbReference type="EMBL" id="KAA1380563.1"/>
    </source>
</evidence>
<dbReference type="Pfam" id="PF04607">
    <property type="entry name" value="RelA_SpoT"/>
    <property type="match status" value="1"/>
</dbReference>
<evidence type="ECO:0000259" key="1">
    <source>
        <dbReference type="SMART" id="SM00954"/>
    </source>
</evidence>
<dbReference type="PANTHER" id="PTHR47837:SF1">
    <property type="entry name" value="GTP PYROPHOSPHOKINASE YJBM"/>
    <property type="match status" value="1"/>
</dbReference>
<dbReference type="InterPro" id="IPR043519">
    <property type="entry name" value="NT_sf"/>
</dbReference>
<organism evidence="2 3">
    <name type="scientific">Aeromicrobium fastidiosum</name>
    <dbReference type="NCBI Taxonomy" id="52699"/>
    <lineage>
        <taxon>Bacteria</taxon>
        <taxon>Bacillati</taxon>
        <taxon>Actinomycetota</taxon>
        <taxon>Actinomycetes</taxon>
        <taxon>Propionibacteriales</taxon>
        <taxon>Nocardioidaceae</taxon>
        <taxon>Aeromicrobium</taxon>
    </lineage>
</organism>
<dbReference type="Proteomes" id="UP001515100">
    <property type="component" value="Unassembled WGS sequence"/>
</dbReference>
<gene>
    <name evidence="2" type="ORF">ESP62_005125</name>
</gene>
<dbReference type="InterPro" id="IPR052366">
    <property type="entry name" value="GTP_Pyrophosphokinase"/>
</dbReference>
<comment type="caution">
    <text evidence="2">The sequence shown here is derived from an EMBL/GenBank/DDBJ whole genome shotgun (WGS) entry which is preliminary data.</text>
</comment>
<dbReference type="GO" id="GO:0015969">
    <property type="term" value="P:guanosine tetraphosphate metabolic process"/>
    <property type="evidence" value="ECO:0007669"/>
    <property type="project" value="InterPro"/>
</dbReference>
<dbReference type="SMART" id="SM00954">
    <property type="entry name" value="RelA_SpoT"/>
    <property type="match status" value="1"/>
</dbReference>
<dbReference type="RefSeq" id="WP_129181155.1">
    <property type="nucleotide sequence ID" value="NZ_JAGIOG010000001.1"/>
</dbReference>
<proteinExistence type="predicted"/>
<keyword evidence="3" id="KW-1185">Reference proteome</keyword>
<reference evidence="2" key="1">
    <citation type="submission" date="2019-09" db="EMBL/GenBank/DDBJ databases">
        <authorList>
            <person name="Li J."/>
        </authorList>
    </citation>
    <scope>NUCLEOTIDE SEQUENCE [LARGE SCALE GENOMIC DNA]</scope>
    <source>
        <strain evidence="2">NRBC 14897</strain>
    </source>
</reference>
<accession>A0A641ATJ6</accession>
<dbReference type="EMBL" id="SDPP02000001">
    <property type="protein sequence ID" value="KAA1380563.1"/>
    <property type="molecule type" value="Genomic_DNA"/>
</dbReference>
<dbReference type="Gene3D" id="3.30.460.10">
    <property type="entry name" value="Beta Polymerase, domain 2"/>
    <property type="match status" value="1"/>
</dbReference>
<dbReference type="SUPFAM" id="SSF81301">
    <property type="entry name" value="Nucleotidyltransferase"/>
    <property type="match status" value="1"/>
</dbReference>
<protein>
    <recommendedName>
        <fullName evidence="1">RelA/SpoT domain-containing protein</fullName>
    </recommendedName>
</protein>